<comment type="caution">
    <text evidence="1">The sequence shown here is derived from an EMBL/GenBank/DDBJ whole genome shotgun (WGS) entry which is preliminary data.</text>
</comment>
<organism evidence="1 2">
    <name type="scientific">Ruminococcus difficilis</name>
    <dbReference type="NCBI Taxonomy" id="2763069"/>
    <lineage>
        <taxon>Bacteria</taxon>
        <taxon>Bacillati</taxon>
        <taxon>Bacillota</taxon>
        <taxon>Clostridia</taxon>
        <taxon>Eubacteriales</taxon>
        <taxon>Oscillospiraceae</taxon>
        <taxon>Ruminococcus</taxon>
    </lineage>
</organism>
<dbReference type="AlphaFoldDB" id="A0A934WV02"/>
<sequence>MKEHSKETKRKSSFLSTLNAPCIELSGNRELLIEGSKGVLSYSADSVRVNTGGMIIIVEGRELDLRCISDSALIIDGFIMRLSFTV</sequence>
<evidence type="ECO:0000313" key="1">
    <source>
        <dbReference type="EMBL" id="MBK6090355.1"/>
    </source>
</evidence>
<keyword evidence="2" id="KW-1185">Reference proteome</keyword>
<dbReference type="Pfam" id="PF07873">
    <property type="entry name" value="YabP"/>
    <property type="match status" value="1"/>
</dbReference>
<dbReference type="InterPro" id="IPR022476">
    <property type="entry name" value="Spore_YabP/YqfC"/>
</dbReference>
<dbReference type="RefSeq" id="WP_186833533.1">
    <property type="nucleotide sequence ID" value="NZ_JAEQMG010000201.1"/>
</dbReference>
<accession>A0A934WV02</accession>
<evidence type="ECO:0000313" key="2">
    <source>
        <dbReference type="Proteomes" id="UP000633365"/>
    </source>
</evidence>
<dbReference type="EMBL" id="JAEQMG010000201">
    <property type="protein sequence ID" value="MBK6090355.1"/>
    <property type="molecule type" value="Genomic_DNA"/>
</dbReference>
<protein>
    <submittedName>
        <fullName evidence="1">YabP/YqfC family sporulation protein</fullName>
    </submittedName>
</protein>
<dbReference type="Proteomes" id="UP000633365">
    <property type="component" value="Unassembled WGS sequence"/>
</dbReference>
<name>A0A934WV02_9FIRM</name>
<reference evidence="1" key="1">
    <citation type="submission" date="2021-01" db="EMBL/GenBank/DDBJ databases">
        <title>Genome public.</title>
        <authorList>
            <person name="Liu C."/>
            <person name="Sun Q."/>
        </authorList>
    </citation>
    <scope>NUCLEOTIDE SEQUENCE</scope>
    <source>
        <strain evidence="1">M6</strain>
    </source>
</reference>
<proteinExistence type="predicted"/>
<gene>
    <name evidence="1" type="ORF">JKK62_17250</name>
</gene>